<dbReference type="Pfam" id="PF01037">
    <property type="entry name" value="AsnC_trans_reg"/>
    <property type="match status" value="1"/>
</dbReference>
<evidence type="ECO:0000259" key="1">
    <source>
        <dbReference type="Pfam" id="PF01037"/>
    </source>
</evidence>
<dbReference type="PANTHER" id="PTHR30154">
    <property type="entry name" value="LEUCINE-RESPONSIVE REGULATORY PROTEIN"/>
    <property type="match status" value="1"/>
</dbReference>
<dbReference type="SUPFAM" id="SSF54909">
    <property type="entry name" value="Dimeric alpha+beta barrel"/>
    <property type="match status" value="1"/>
</dbReference>
<dbReference type="GO" id="GO:0005829">
    <property type="term" value="C:cytosol"/>
    <property type="evidence" value="ECO:0007669"/>
    <property type="project" value="TreeGrafter"/>
</dbReference>
<protein>
    <submittedName>
        <fullName evidence="2">Lrp/AsnC ligand binding domain-containing protein</fullName>
    </submittedName>
</protein>
<name>A0AAF0D1J3_ODILC</name>
<dbReference type="PANTHER" id="PTHR30154:SF34">
    <property type="entry name" value="TRANSCRIPTIONAL REGULATOR AZLB"/>
    <property type="match status" value="1"/>
</dbReference>
<dbReference type="InterPro" id="IPR019887">
    <property type="entry name" value="Tscrpt_reg_AsnC/Lrp_C"/>
</dbReference>
<reference evidence="2" key="2">
    <citation type="journal article" date="2022" name="Nat. Microbiol.">
        <title>A closed Candidatus Odinarchaeum chromosome exposes Asgard archaeal viruses.</title>
        <authorList>
            <person name="Tamarit D."/>
            <person name="Caceres E.F."/>
            <person name="Krupovic M."/>
            <person name="Nijland R."/>
            <person name="Eme L."/>
            <person name="Robinson N.P."/>
            <person name="Ettema T.J.G."/>
        </authorList>
    </citation>
    <scope>NUCLEOTIDE SEQUENCE</scope>
    <source>
        <strain evidence="2">LCB_4</strain>
    </source>
</reference>
<evidence type="ECO:0000313" key="3">
    <source>
        <dbReference type="Proteomes" id="UP000186851"/>
    </source>
</evidence>
<dbReference type="InterPro" id="IPR011008">
    <property type="entry name" value="Dimeric_a/b-barrel"/>
</dbReference>
<dbReference type="KEGG" id="oyw:OdinLCB4_005555"/>
<sequence>MSEKIQAFINITTEHMEPEEIHETLFKDCKPEEAYFVTGDYDYILKVSVNDMNELKEMVSKLRKYRWVKRTNTSIILKEL</sequence>
<reference evidence="2" key="1">
    <citation type="journal article" date="2017" name="Nature">
        <title>Asgard archaea illuminate the origin of eukaryotic cellular complexity.</title>
        <authorList>
            <person name="Zaremba-Niedzwiedzka K."/>
            <person name="Caceres E.F."/>
            <person name="Saw J.H."/>
            <person name="Backstrom D."/>
            <person name="Juzokaite L."/>
            <person name="Vancaester E."/>
            <person name="Seitz K.W."/>
            <person name="Anantharaman K."/>
            <person name="Starnawski P."/>
            <person name="Kjeldsen K.U."/>
            <person name="Scott M.B."/>
            <person name="Nunoura T."/>
            <person name="Banfield J.F."/>
            <person name="Schramm A."/>
            <person name="Baker B.J."/>
            <person name="Spang A."/>
            <person name="Ettema T.J.G."/>
        </authorList>
    </citation>
    <scope>NUCLEOTIDE SEQUENCE</scope>
    <source>
        <strain evidence="2">LCB_4</strain>
    </source>
</reference>
<dbReference type="AlphaFoldDB" id="A0AAF0D1J3"/>
<dbReference type="GO" id="GO:0043200">
    <property type="term" value="P:response to amino acid"/>
    <property type="evidence" value="ECO:0007669"/>
    <property type="project" value="TreeGrafter"/>
</dbReference>
<gene>
    <name evidence="2" type="ORF">OdinLCB4_005555</name>
</gene>
<organism evidence="2 3">
    <name type="scientific">Odinarchaeota yellowstonii (strain LCB_4)</name>
    <dbReference type="NCBI Taxonomy" id="1841599"/>
    <lineage>
        <taxon>Archaea</taxon>
        <taxon>Promethearchaeati</taxon>
        <taxon>Candidatus Odinarchaeota</taxon>
        <taxon>Candidatus Odinarchaeia</taxon>
        <taxon>Candidatus Odinarchaeales</taxon>
        <taxon>Candidatus Odinarchaeaceae</taxon>
        <taxon>Candidatus Odinarchaeum</taxon>
    </lineage>
</organism>
<dbReference type="Gene3D" id="3.30.70.920">
    <property type="match status" value="1"/>
</dbReference>
<evidence type="ECO:0000313" key="2">
    <source>
        <dbReference type="EMBL" id="WEU39935.1"/>
    </source>
</evidence>
<accession>A0AAF0D1J3</accession>
<dbReference type="EMBL" id="CP091871">
    <property type="protein sequence ID" value="WEU39935.1"/>
    <property type="molecule type" value="Genomic_DNA"/>
</dbReference>
<proteinExistence type="predicted"/>
<feature type="domain" description="Transcription regulator AsnC/Lrp ligand binding" evidence="1">
    <location>
        <begin position="32"/>
        <end position="79"/>
    </location>
</feature>
<dbReference type="Proteomes" id="UP000186851">
    <property type="component" value="Chromosome"/>
</dbReference>
<dbReference type="GO" id="GO:0043565">
    <property type="term" value="F:sequence-specific DNA binding"/>
    <property type="evidence" value="ECO:0007669"/>
    <property type="project" value="TreeGrafter"/>
</dbReference>